<dbReference type="InterPro" id="IPR043472">
    <property type="entry name" value="Macro_dom-like"/>
</dbReference>
<dbReference type="PROSITE" id="PS51154">
    <property type="entry name" value="MACRO"/>
    <property type="match status" value="1"/>
</dbReference>
<reference evidence="2" key="1">
    <citation type="submission" date="2023-05" db="EMBL/GenBank/DDBJ databases">
        <authorList>
            <person name="Zhang X."/>
        </authorList>
    </citation>
    <scope>NUCLEOTIDE SEQUENCE</scope>
    <source>
        <strain evidence="2">BD1B2-1</strain>
    </source>
</reference>
<accession>A0AAE3R8K1</accession>
<protein>
    <submittedName>
        <fullName evidence="2">Macro domain-containing protein</fullName>
    </submittedName>
</protein>
<dbReference type="EMBL" id="JASJOU010000008">
    <property type="protein sequence ID" value="MDJ1503424.1"/>
    <property type="molecule type" value="Genomic_DNA"/>
</dbReference>
<dbReference type="Gene3D" id="3.40.220.10">
    <property type="entry name" value="Leucine Aminopeptidase, subunit E, domain 1"/>
    <property type="match status" value="1"/>
</dbReference>
<evidence type="ECO:0000259" key="1">
    <source>
        <dbReference type="PROSITE" id="PS51154"/>
    </source>
</evidence>
<dbReference type="Pfam" id="PF01661">
    <property type="entry name" value="Macro"/>
    <property type="match status" value="1"/>
</dbReference>
<dbReference type="SUPFAM" id="SSF52949">
    <property type="entry name" value="Macro domain-like"/>
    <property type="match status" value="1"/>
</dbReference>
<keyword evidence="3" id="KW-1185">Reference proteome</keyword>
<organism evidence="2 3">
    <name type="scientific">Xanthocytophaga agilis</name>
    <dbReference type="NCBI Taxonomy" id="3048010"/>
    <lineage>
        <taxon>Bacteria</taxon>
        <taxon>Pseudomonadati</taxon>
        <taxon>Bacteroidota</taxon>
        <taxon>Cytophagia</taxon>
        <taxon>Cytophagales</taxon>
        <taxon>Rhodocytophagaceae</taxon>
        <taxon>Xanthocytophaga</taxon>
    </lineage>
</organism>
<comment type="caution">
    <text evidence="2">The sequence shown here is derived from an EMBL/GenBank/DDBJ whole genome shotgun (WGS) entry which is preliminary data.</text>
</comment>
<feature type="domain" description="Macro" evidence="1">
    <location>
        <begin position="30"/>
        <end position="222"/>
    </location>
</feature>
<dbReference type="RefSeq" id="WP_314514045.1">
    <property type="nucleotide sequence ID" value="NZ_JASJOU010000008.1"/>
</dbReference>
<gene>
    <name evidence="2" type="ORF">QNI22_22335</name>
</gene>
<proteinExistence type="predicted"/>
<sequence length="222" mass="24899">MRLSIYKPFGKGLSDQEIKISICDTNPEIIQVFAEIFADEKRVEVVQGNILNLTADALVSPANSFGDMSGGLDKVIDDFYNGEAQRKAQQYIRHHYFGEMPVGMAGILEMKRQPYPYLIVAPTMRIPGNVGKTIHAYLAMRATLQAVLTHNFTCEERIRHIALPSLCTGIGGMPYREAAEQMFTAIHSILDEDWKLVVHPAMAPYALGPRWALSEKMNKFKP</sequence>
<name>A0AAE3R8K1_9BACT</name>
<dbReference type="InterPro" id="IPR002589">
    <property type="entry name" value="Macro_dom"/>
</dbReference>
<evidence type="ECO:0000313" key="3">
    <source>
        <dbReference type="Proteomes" id="UP001232063"/>
    </source>
</evidence>
<evidence type="ECO:0000313" key="2">
    <source>
        <dbReference type="EMBL" id="MDJ1503424.1"/>
    </source>
</evidence>
<dbReference type="Proteomes" id="UP001232063">
    <property type="component" value="Unassembled WGS sequence"/>
</dbReference>
<dbReference type="AlphaFoldDB" id="A0AAE3R8K1"/>
<dbReference type="SMART" id="SM00506">
    <property type="entry name" value="A1pp"/>
    <property type="match status" value="1"/>
</dbReference>